<feature type="transmembrane region" description="Helical" evidence="4">
    <location>
        <begin position="598"/>
        <end position="622"/>
    </location>
</feature>
<feature type="binding site" evidence="3">
    <location>
        <position position="29"/>
    </location>
    <ligand>
        <name>Mg(2+)</name>
        <dbReference type="ChEBI" id="CHEBI:18420"/>
        <label>2</label>
    </ligand>
</feature>
<dbReference type="InterPro" id="IPR011642">
    <property type="entry name" value="Gate_dom"/>
</dbReference>
<feature type="binding site" evidence="3">
    <location>
        <position position="30"/>
    </location>
    <ligand>
        <name>Mg(2+)</name>
        <dbReference type="ChEBI" id="CHEBI:18420"/>
        <label>2</label>
    </ligand>
</feature>
<feature type="transmembrane region" description="Helical" evidence="4">
    <location>
        <begin position="634"/>
        <end position="661"/>
    </location>
</feature>
<dbReference type="PANTHER" id="PTHR43185:SF1">
    <property type="entry name" value="FE(2+) TRANSPORTER FEOB"/>
    <property type="match status" value="1"/>
</dbReference>
<feature type="binding site" evidence="2">
    <location>
        <begin position="15"/>
        <end position="22"/>
    </location>
    <ligand>
        <name>GTP</name>
        <dbReference type="ChEBI" id="CHEBI:37565"/>
        <label>1</label>
    </ligand>
</feature>
<keyword evidence="4" id="KW-0472">Membrane</keyword>
<dbReference type="GO" id="GO:0005525">
    <property type="term" value="F:GTP binding"/>
    <property type="evidence" value="ECO:0007669"/>
    <property type="project" value="UniProtKB-KW"/>
</dbReference>
<dbReference type="Pfam" id="PF07670">
    <property type="entry name" value="Gate"/>
    <property type="match status" value="2"/>
</dbReference>
<evidence type="ECO:0000259" key="5">
    <source>
        <dbReference type="PROSITE" id="PS51711"/>
    </source>
</evidence>
<feature type="binding site" evidence="3">
    <location>
        <position position="27"/>
    </location>
    <ligand>
        <name>Mg(2+)</name>
        <dbReference type="ChEBI" id="CHEBI:18420"/>
        <label>2</label>
    </ligand>
</feature>
<feature type="transmembrane region" description="Helical" evidence="4">
    <location>
        <begin position="499"/>
        <end position="520"/>
    </location>
</feature>
<protein>
    <recommendedName>
        <fullName evidence="1">Ferrous iron transport protein B</fullName>
    </recommendedName>
</protein>
<evidence type="ECO:0000256" key="1">
    <source>
        <dbReference type="NCBIfam" id="TIGR00437"/>
    </source>
</evidence>
<evidence type="ECO:0000256" key="2">
    <source>
        <dbReference type="PIRSR" id="PIRSR603373-1"/>
    </source>
</evidence>
<dbReference type="GeneID" id="10289848"/>
<feature type="domain" description="FeoB-type G" evidence="5">
    <location>
        <begin position="8"/>
        <end position="170"/>
    </location>
</feature>
<reference evidence="6 7" key="1">
    <citation type="journal article" date="2011" name="J. Bacteriol.">
        <title>Complete genome sequence of 'Vulcanisaeta moutnovskia' strain 768-28, a novel member of the hyperthermophilic crenarchaeal genus vulcanisaeta.</title>
        <authorList>
            <person name="Gumerov V.M."/>
            <person name="Mardanov A.V."/>
            <person name="Beletsky A.V."/>
            <person name="Prokofeva M.I."/>
            <person name="Bonch-Osmolovskaya E.A."/>
            <person name="Ravin N.V."/>
            <person name="Skryabin K.G."/>
        </authorList>
    </citation>
    <scope>NUCLEOTIDE SEQUENCE [LARGE SCALE GENOMIC DNA]</scope>
    <source>
        <strain evidence="6 7">768-28</strain>
    </source>
</reference>
<dbReference type="HOGENOM" id="CLU_013350_3_2_2"/>
<evidence type="ECO:0000313" key="6">
    <source>
        <dbReference type="EMBL" id="ADY02392.1"/>
    </source>
</evidence>
<dbReference type="GO" id="GO:0046872">
    <property type="term" value="F:metal ion binding"/>
    <property type="evidence" value="ECO:0007669"/>
    <property type="project" value="UniProtKB-KW"/>
</dbReference>
<gene>
    <name evidence="6" type="ordered locus">VMUT_2196</name>
</gene>
<dbReference type="STRING" id="985053.VMUT_2196"/>
<dbReference type="GO" id="GO:0005886">
    <property type="term" value="C:plasma membrane"/>
    <property type="evidence" value="ECO:0007669"/>
    <property type="project" value="TreeGrafter"/>
</dbReference>
<dbReference type="InterPro" id="IPR005225">
    <property type="entry name" value="Small_GTP-bd"/>
</dbReference>
<keyword evidence="2" id="KW-0547">Nucleotide-binding</keyword>
<dbReference type="RefSeq" id="WP_013605553.1">
    <property type="nucleotide sequence ID" value="NC_015151.1"/>
</dbReference>
<dbReference type="InterPro" id="IPR003373">
    <property type="entry name" value="Fe2_transport_prot-B"/>
</dbReference>
<evidence type="ECO:0000256" key="4">
    <source>
        <dbReference type="SAM" id="Phobius"/>
    </source>
</evidence>
<dbReference type="InterPro" id="IPR027417">
    <property type="entry name" value="P-loop_NTPase"/>
</dbReference>
<dbReference type="PANTHER" id="PTHR43185">
    <property type="entry name" value="FERROUS IRON TRANSPORT PROTEIN B"/>
    <property type="match status" value="1"/>
</dbReference>
<dbReference type="eggNOG" id="arCOG00359">
    <property type="taxonomic scope" value="Archaea"/>
</dbReference>
<dbReference type="OrthoDB" id="85305at2157"/>
<organism evidence="6 7">
    <name type="scientific">Vulcanisaeta moutnovskia (strain 768-28)</name>
    <dbReference type="NCBI Taxonomy" id="985053"/>
    <lineage>
        <taxon>Archaea</taxon>
        <taxon>Thermoproteota</taxon>
        <taxon>Thermoprotei</taxon>
        <taxon>Thermoproteales</taxon>
        <taxon>Thermoproteaceae</taxon>
        <taxon>Vulcanisaeta</taxon>
    </lineage>
</organism>
<feature type="transmembrane region" description="Helical" evidence="4">
    <location>
        <begin position="273"/>
        <end position="293"/>
    </location>
</feature>
<dbReference type="SUPFAM" id="SSF52540">
    <property type="entry name" value="P-loop containing nucleoside triphosphate hydrolases"/>
    <property type="match status" value="1"/>
</dbReference>
<feature type="transmembrane region" description="Helical" evidence="4">
    <location>
        <begin position="437"/>
        <end position="456"/>
    </location>
</feature>
<feature type="binding site" evidence="2">
    <location>
        <begin position="61"/>
        <end position="64"/>
    </location>
    <ligand>
        <name>GTP</name>
        <dbReference type="ChEBI" id="CHEBI:37565"/>
        <label>1</label>
    </ligand>
</feature>
<evidence type="ECO:0000256" key="3">
    <source>
        <dbReference type="PIRSR" id="PIRSR603373-2"/>
    </source>
</evidence>
<feature type="transmembrane region" description="Helical" evidence="4">
    <location>
        <begin position="408"/>
        <end position="431"/>
    </location>
</feature>
<keyword evidence="7" id="KW-1185">Reference proteome</keyword>
<dbReference type="EMBL" id="CP002529">
    <property type="protein sequence ID" value="ADY02392.1"/>
    <property type="molecule type" value="Genomic_DNA"/>
</dbReference>
<feature type="binding site" evidence="2">
    <location>
        <begin position="121"/>
        <end position="124"/>
    </location>
    <ligand>
        <name>GTP</name>
        <dbReference type="ChEBI" id="CHEBI:37565"/>
        <label>1</label>
    </ligand>
</feature>
<dbReference type="PROSITE" id="PS51711">
    <property type="entry name" value="G_FEOB"/>
    <property type="match status" value="1"/>
</dbReference>
<dbReference type="Proteomes" id="UP000007485">
    <property type="component" value="Chromosome"/>
</dbReference>
<dbReference type="InterPro" id="IPR050860">
    <property type="entry name" value="FeoB_GTPase"/>
</dbReference>
<keyword evidence="3" id="KW-0479">Metal-binding</keyword>
<dbReference type="Pfam" id="PF02421">
    <property type="entry name" value="FeoB_N"/>
    <property type="match status" value="1"/>
</dbReference>
<keyword evidence="4" id="KW-1133">Transmembrane helix</keyword>
<dbReference type="NCBIfam" id="TIGR00437">
    <property type="entry name" value="feoB"/>
    <property type="match status" value="1"/>
</dbReference>
<keyword evidence="3" id="KW-0460">Magnesium</keyword>
<name>F0QXH7_VULM7</name>
<feature type="transmembrane region" description="Helical" evidence="4">
    <location>
        <begin position="329"/>
        <end position="354"/>
    </location>
</feature>
<dbReference type="InterPro" id="IPR030389">
    <property type="entry name" value="G_FEOB_dom"/>
</dbReference>
<proteinExistence type="predicted"/>
<dbReference type="KEGG" id="vmo:VMUT_2196"/>
<sequence>MYSLRNKTIKVIVAGVPNSGKSTLVGGLSGAFIRTANYPGTTVSINEVSYSVKGTRVIMKDLPGTYSLKADMIDEAVAAKELLLGDYDAIIVVGSALSPEQTLYLLIQVLELSKPTILALNMMDLAMKKGIRYDIDGLEKVLGIHVIPTVAVKGYGLRDIKNMVLKAHEIELGNAKLVNYDRLEKYIDALVNNFKISRGLAVEILSGNPITRDLINDGIRQIIENARKEIPNIDNYVTEMRWKTVKLLVNKFVIKSAKVAISKYDELFLNPKYGPLLSLLILFAIAETIFLALEPLVDLLSTALGSLPVSSLVEYYVGNDILRSLLLDGVWNGLATLIDFIPYVFGVAFLIAFIEDSGLITRISFPIERWLRRIGIPSRGLIYLIAGSGCNIPAITATRAMPSTRDRVLTALMIPYIPCTARFVIISLIAAAVIPHLMGLIVVLPYAVALIGVIMISNTAKIRLRFIGKGVPYAYELPPLTIPLYKSFIKKVWYYTYEFILRAGVLIIVFIIVMWLLSITGPSGIIGPSALKNPVLLKRTWLGIVGSAMSPLLSPIGIPWQVSASLVYGYIFKEVVLSTLALLYGVEEGGLAYAIKSFITLPSAVALIVFVTFYSPCIATFITESRIVGVKLTIINTILQFILALTLAYIAYYLALFMVIAL</sequence>
<dbReference type="NCBIfam" id="TIGR00231">
    <property type="entry name" value="small_GTP"/>
    <property type="match status" value="1"/>
</dbReference>
<dbReference type="GO" id="GO:0015093">
    <property type="term" value="F:ferrous iron transmembrane transporter activity"/>
    <property type="evidence" value="ECO:0007669"/>
    <property type="project" value="UniProtKB-UniRule"/>
</dbReference>
<dbReference type="AlphaFoldDB" id="F0QXH7"/>
<feature type="transmembrane region" description="Helical" evidence="4">
    <location>
        <begin position="540"/>
        <end position="560"/>
    </location>
</feature>
<keyword evidence="2" id="KW-0342">GTP-binding</keyword>
<accession>F0QXH7</accession>
<keyword evidence="4" id="KW-0812">Transmembrane</keyword>
<dbReference type="Gene3D" id="3.40.50.300">
    <property type="entry name" value="P-loop containing nucleotide triphosphate hydrolases"/>
    <property type="match status" value="1"/>
</dbReference>
<evidence type="ECO:0000313" key="7">
    <source>
        <dbReference type="Proteomes" id="UP000007485"/>
    </source>
</evidence>